<evidence type="ECO:0000313" key="1">
    <source>
        <dbReference type="EMBL" id="CAG8746849.1"/>
    </source>
</evidence>
<keyword evidence="2" id="KW-1185">Reference proteome</keyword>
<name>A0ABN7V9E8_GIGMA</name>
<comment type="caution">
    <text evidence="1">The sequence shown here is derived from an EMBL/GenBank/DDBJ whole genome shotgun (WGS) entry which is preliminary data.</text>
</comment>
<protein>
    <submittedName>
        <fullName evidence="1">37595_t:CDS:1</fullName>
    </submittedName>
</protein>
<proteinExistence type="predicted"/>
<dbReference type="Proteomes" id="UP000789901">
    <property type="component" value="Unassembled WGS sequence"/>
</dbReference>
<accession>A0ABN7V9E8</accession>
<dbReference type="EMBL" id="CAJVQB010011325">
    <property type="protein sequence ID" value="CAG8746849.1"/>
    <property type="molecule type" value="Genomic_DNA"/>
</dbReference>
<gene>
    <name evidence="1" type="ORF">GMARGA_LOCUS15975</name>
</gene>
<evidence type="ECO:0000313" key="2">
    <source>
        <dbReference type="Proteomes" id="UP000789901"/>
    </source>
</evidence>
<organism evidence="1 2">
    <name type="scientific">Gigaspora margarita</name>
    <dbReference type="NCBI Taxonomy" id="4874"/>
    <lineage>
        <taxon>Eukaryota</taxon>
        <taxon>Fungi</taxon>
        <taxon>Fungi incertae sedis</taxon>
        <taxon>Mucoromycota</taxon>
        <taxon>Glomeromycotina</taxon>
        <taxon>Glomeromycetes</taxon>
        <taxon>Diversisporales</taxon>
        <taxon>Gigasporaceae</taxon>
        <taxon>Gigaspora</taxon>
    </lineage>
</organism>
<sequence>MSELSESPEEIDEDLKLVLPYAIPIKEREHLVLTIRALRKIHRFERLYELYMDLPCRNLPENPNELVDKLKKFFSIKKVTELQYLGEYKRKLLKFYSFDRMPPSYFQLSLSKPQLPNTLQELKSATRKIFSCNPKNSTDFRNYVNILRKHYIFRKISRDYFKQKDRLPEKPEEVQTHLRYDFQISDKNLAKEFLAEIQDRFRFTIPLPKSYISMNLTDKPELPQDANEISQLNLTISISSPKILVETNREKEKSSLPLDTIEITSYLQNVPDEDKEPEWEILDNYISL</sequence>
<reference evidence="1 2" key="1">
    <citation type="submission" date="2021-06" db="EMBL/GenBank/DDBJ databases">
        <authorList>
            <person name="Kallberg Y."/>
            <person name="Tangrot J."/>
            <person name="Rosling A."/>
        </authorList>
    </citation>
    <scope>NUCLEOTIDE SEQUENCE [LARGE SCALE GENOMIC DNA]</scope>
    <source>
        <strain evidence="1 2">120-4 pot B 10/14</strain>
    </source>
</reference>